<feature type="compositionally biased region" description="Low complexity" evidence="2">
    <location>
        <begin position="424"/>
        <end position="440"/>
    </location>
</feature>
<sequence length="540" mass="58109">MGSQTSTSRHQALSDAHQSGIPGLIDPSKPAILDSRAPGHGLPPDGQGSAAGGLPPLSMSPLDLLQPTPPTPSRTPKDSASVIDVNETIPCVITWSHGGHNVYVTGSFNNWSVDQKIKLVRSGHEFTVILELARGVHHYKFIVDEQWKYAPDQATQSDEHGNINNMLDISSYQHYPFRLTSDQEHAQLANYHQHIPDASEYSTDAPTIPILLSKSTCVAVEPPNAKPSSIPLHCTTNHVYHDGNAPNAFGPNISCIATSQRWRSSAGQNYCGQRYGTFLFVTVNPLHPQPPDSQSSYAIHNPLKHILKINPKTHPHGGQGGKGGDHHHQHSGGKHGGENGKQGGGAGGSASPDNNGGSTPVASAHVLGMLAWFGGAALRQVAEAGDARCPRRNKRGQQQQQQQQKGNSTTNTTSSNKRQRGRAGSRTSGAAAAMARPRPQVEYVCEDDGDDDGEWTDIPDIMTDMVPEKGWLGTSLPRADTMSPLMPPVMELPPPMHLLPSPPTHPHPHTIHHSPRVDRNLHIQPDIISLEHSFLGLVAA</sequence>
<dbReference type="Gene3D" id="2.60.40.10">
    <property type="entry name" value="Immunoglobulins"/>
    <property type="match status" value="1"/>
</dbReference>
<dbReference type="InterPro" id="IPR032640">
    <property type="entry name" value="AMPK1_CBM"/>
</dbReference>
<dbReference type="SUPFAM" id="SSF81296">
    <property type="entry name" value="E set domains"/>
    <property type="match status" value="1"/>
</dbReference>
<dbReference type="PANTHER" id="PTHR10343:SF84">
    <property type="entry name" value="5'-AMP-ACTIVATED PROTEIN KINASE SUBUNIT BETA-1"/>
    <property type="match status" value="1"/>
</dbReference>
<feature type="compositionally biased region" description="Low complexity" evidence="2">
    <location>
        <begin position="349"/>
        <end position="358"/>
    </location>
</feature>
<dbReference type="GO" id="GO:0005737">
    <property type="term" value="C:cytoplasm"/>
    <property type="evidence" value="ECO:0007669"/>
    <property type="project" value="TreeGrafter"/>
</dbReference>
<keyword evidence="5" id="KW-1185">Reference proteome</keyword>
<reference evidence="4 5" key="1">
    <citation type="submission" date="2014-11" db="EMBL/GenBank/DDBJ databases">
        <authorList>
            <person name="Zhu J."/>
            <person name="Qi W."/>
            <person name="Song R."/>
        </authorList>
    </citation>
    <scope>NUCLEOTIDE SEQUENCE [LARGE SCALE GENOMIC DNA]</scope>
</reference>
<dbReference type="OrthoDB" id="531008at2759"/>
<feature type="region of interest" description="Disordered" evidence="2">
    <location>
        <begin position="385"/>
        <end position="453"/>
    </location>
</feature>
<dbReference type="GO" id="GO:0019901">
    <property type="term" value="F:protein kinase binding"/>
    <property type="evidence" value="ECO:0007669"/>
    <property type="project" value="TreeGrafter"/>
</dbReference>
<dbReference type="InterPro" id="IPR013783">
    <property type="entry name" value="Ig-like_fold"/>
</dbReference>
<dbReference type="Pfam" id="PF16561">
    <property type="entry name" value="AMPK1_CBM"/>
    <property type="match status" value="1"/>
</dbReference>
<dbReference type="InParanoid" id="A0A0G4EBM5"/>
<feature type="region of interest" description="Disordered" evidence="2">
    <location>
        <begin position="308"/>
        <end position="360"/>
    </location>
</feature>
<feature type="region of interest" description="Disordered" evidence="2">
    <location>
        <begin position="1"/>
        <end position="79"/>
    </location>
</feature>
<dbReference type="VEuPathDB" id="CryptoDB:Vbra_11083"/>
<dbReference type="CDD" id="cd02859">
    <property type="entry name" value="E_set_AMPKbeta_like_N"/>
    <property type="match status" value="1"/>
</dbReference>
<dbReference type="GO" id="GO:0031588">
    <property type="term" value="C:nucleotide-activated protein kinase complex"/>
    <property type="evidence" value="ECO:0007669"/>
    <property type="project" value="TreeGrafter"/>
</dbReference>
<comment type="similarity">
    <text evidence="1">Belongs to the 5'-AMP-activated protein kinase beta subunit family.</text>
</comment>
<feature type="compositionally biased region" description="Low complexity" evidence="2">
    <location>
        <begin position="54"/>
        <end position="66"/>
    </location>
</feature>
<dbReference type="STRING" id="1169540.A0A0G4EBM5"/>
<dbReference type="InterPro" id="IPR014756">
    <property type="entry name" value="Ig_E-set"/>
</dbReference>
<feature type="compositionally biased region" description="Polar residues" evidence="2">
    <location>
        <begin position="1"/>
        <end position="11"/>
    </location>
</feature>
<dbReference type="AlphaFoldDB" id="A0A0G4EBM5"/>
<feature type="compositionally biased region" description="Acidic residues" evidence="2">
    <location>
        <begin position="444"/>
        <end position="453"/>
    </location>
</feature>
<evidence type="ECO:0000313" key="4">
    <source>
        <dbReference type="EMBL" id="CEL92699.1"/>
    </source>
</evidence>
<feature type="compositionally biased region" description="Low complexity" evidence="2">
    <location>
        <begin position="396"/>
        <end position="416"/>
    </location>
</feature>
<proteinExistence type="inferred from homology"/>
<gene>
    <name evidence="4" type="ORF">Vbra_11083</name>
</gene>
<dbReference type="GO" id="GO:0005634">
    <property type="term" value="C:nucleus"/>
    <property type="evidence" value="ECO:0007669"/>
    <property type="project" value="TreeGrafter"/>
</dbReference>
<dbReference type="PhylomeDB" id="A0A0G4EBM5"/>
<evidence type="ECO:0000256" key="1">
    <source>
        <dbReference type="ARBA" id="ARBA00010926"/>
    </source>
</evidence>
<dbReference type="EMBL" id="CDMY01000098">
    <property type="protein sequence ID" value="CEL92699.1"/>
    <property type="molecule type" value="Genomic_DNA"/>
</dbReference>
<protein>
    <recommendedName>
        <fullName evidence="3">AMP-activated protein kinase glycogen-binding domain-containing protein</fullName>
    </recommendedName>
</protein>
<dbReference type="InterPro" id="IPR050827">
    <property type="entry name" value="CRP1_MDG1_kinase"/>
</dbReference>
<name>A0A0G4EBM5_VITBC</name>
<dbReference type="Proteomes" id="UP000041254">
    <property type="component" value="Unassembled WGS sequence"/>
</dbReference>
<evidence type="ECO:0000313" key="5">
    <source>
        <dbReference type="Proteomes" id="UP000041254"/>
    </source>
</evidence>
<dbReference type="GO" id="GO:0007165">
    <property type="term" value="P:signal transduction"/>
    <property type="evidence" value="ECO:0007669"/>
    <property type="project" value="TreeGrafter"/>
</dbReference>
<evidence type="ECO:0000259" key="3">
    <source>
        <dbReference type="Pfam" id="PF16561"/>
    </source>
</evidence>
<dbReference type="PANTHER" id="PTHR10343">
    <property type="entry name" value="5'-AMP-ACTIVATED PROTEIN KINASE , BETA SUBUNIT"/>
    <property type="match status" value="1"/>
</dbReference>
<feature type="compositionally biased region" description="Gly residues" evidence="2">
    <location>
        <begin position="339"/>
        <end position="348"/>
    </location>
</feature>
<feature type="domain" description="AMP-activated protein kinase glycogen-binding" evidence="3">
    <location>
        <begin position="89"/>
        <end position="171"/>
    </location>
</feature>
<organism evidence="4 5">
    <name type="scientific">Vitrella brassicaformis (strain CCMP3155)</name>
    <dbReference type="NCBI Taxonomy" id="1169540"/>
    <lineage>
        <taxon>Eukaryota</taxon>
        <taxon>Sar</taxon>
        <taxon>Alveolata</taxon>
        <taxon>Colpodellida</taxon>
        <taxon>Vitrellaceae</taxon>
        <taxon>Vitrella</taxon>
    </lineage>
</organism>
<evidence type="ECO:0000256" key="2">
    <source>
        <dbReference type="SAM" id="MobiDB-lite"/>
    </source>
</evidence>
<accession>A0A0G4EBM5</accession>